<sequence>MMPLKLLEAGRVNHGTITLTMSQLPFRCRADNSVKGQTISKQLFNSLCRILLYISFSLAFKKKTRFEAWYSQQLDLIILVIYHFTLWDITL</sequence>
<dbReference type="EMBL" id="JAACNH010000002">
    <property type="protein sequence ID" value="KAG8450635.1"/>
    <property type="molecule type" value="Genomic_DNA"/>
</dbReference>
<gene>
    <name evidence="1" type="ORF">GDO86_003056</name>
</gene>
<dbReference type="AlphaFoldDB" id="A0A8T2JZE4"/>
<organism evidence="1 2">
    <name type="scientific">Hymenochirus boettgeri</name>
    <name type="common">Congo dwarf clawed frog</name>
    <dbReference type="NCBI Taxonomy" id="247094"/>
    <lineage>
        <taxon>Eukaryota</taxon>
        <taxon>Metazoa</taxon>
        <taxon>Chordata</taxon>
        <taxon>Craniata</taxon>
        <taxon>Vertebrata</taxon>
        <taxon>Euteleostomi</taxon>
        <taxon>Amphibia</taxon>
        <taxon>Batrachia</taxon>
        <taxon>Anura</taxon>
        <taxon>Pipoidea</taxon>
        <taxon>Pipidae</taxon>
        <taxon>Pipinae</taxon>
        <taxon>Hymenochirus</taxon>
    </lineage>
</organism>
<evidence type="ECO:0000313" key="2">
    <source>
        <dbReference type="Proteomes" id="UP000812440"/>
    </source>
</evidence>
<name>A0A8T2JZE4_9PIPI</name>
<keyword evidence="2" id="KW-1185">Reference proteome</keyword>
<evidence type="ECO:0000313" key="1">
    <source>
        <dbReference type="EMBL" id="KAG8450635.1"/>
    </source>
</evidence>
<proteinExistence type="predicted"/>
<comment type="caution">
    <text evidence="1">The sequence shown here is derived from an EMBL/GenBank/DDBJ whole genome shotgun (WGS) entry which is preliminary data.</text>
</comment>
<dbReference type="Proteomes" id="UP000812440">
    <property type="component" value="Chromosome 2"/>
</dbReference>
<accession>A0A8T2JZE4</accession>
<protein>
    <submittedName>
        <fullName evidence="1">Uncharacterized protein</fullName>
    </submittedName>
</protein>
<reference evidence="1" key="1">
    <citation type="thesis" date="2020" institute="ProQuest LLC" country="789 East Eisenhower Parkway, Ann Arbor, MI, USA">
        <title>Comparative Genomics and Chromosome Evolution.</title>
        <authorList>
            <person name="Mudd A.B."/>
        </authorList>
    </citation>
    <scope>NUCLEOTIDE SEQUENCE</scope>
    <source>
        <strain evidence="1">Female2</strain>
        <tissue evidence="1">Blood</tissue>
    </source>
</reference>